<dbReference type="InterPro" id="IPR057881">
    <property type="entry name" value="ICE1_C"/>
</dbReference>
<feature type="compositionally biased region" description="Basic and acidic residues" evidence="2">
    <location>
        <begin position="381"/>
        <end position="392"/>
    </location>
</feature>
<evidence type="ECO:0000313" key="4">
    <source>
        <dbReference type="EMBL" id="TKS81810.1"/>
    </source>
</evidence>
<feature type="compositionally biased region" description="Polar residues" evidence="2">
    <location>
        <begin position="422"/>
        <end position="436"/>
    </location>
</feature>
<dbReference type="Proteomes" id="UP000298787">
    <property type="component" value="Chromosome 14"/>
</dbReference>
<dbReference type="PANTHER" id="PTHR11852">
    <property type="entry name" value="PLATELET-ACTIVATING FACTOR ACETYLHYDROLASE"/>
    <property type="match status" value="1"/>
</dbReference>
<evidence type="ECO:0000313" key="5">
    <source>
        <dbReference type="Proteomes" id="UP000298787"/>
    </source>
</evidence>
<accession>A0A4U5V3P8</accession>
<organism evidence="4 5">
    <name type="scientific">Collichthys lucidus</name>
    <name type="common">Big head croaker</name>
    <name type="synonym">Sciaena lucida</name>
    <dbReference type="NCBI Taxonomy" id="240159"/>
    <lineage>
        <taxon>Eukaryota</taxon>
        <taxon>Metazoa</taxon>
        <taxon>Chordata</taxon>
        <taxon>Craniata</taxon>
        <taxon>Vertebrata</taxon>
        <taxon>Euteleostomi</taxon>
        <taxon>Actinopterygii</taxon>
        <taxon>Neopterygii</taxon>
        <taxon>Teleostei</taxon>
        <taxon>Neoteleostei</taxon>
        <taxon>Acanthomorphata</taxon>
        <taxon>Eupercaria</taxon>
        <taxon>Sciaenidae</taxon>
        <taxon>Collichthys</taxon>
    </lineage>
</organism>
<feature type="coiled-coil region" evidence="1">
    <location>
        <begin position="43"/>
        <end position="177"/>
    </location>
</feature>
<feature type="compositionally biased region" description="Polar residues" evidence="2">
    <location>
        <begin position="834"/>
        <end position="855"/>
    </location>
</feature>
<dbReference type="STRING" id="240159.A0A4U5V3P8"/>
<feature type="compositionally biased region" description="Polar residues" evidence="2">
    <location>
        <begin position="524"/>
        <end position="535"/>
    </location>
</feature>
<feature type="compositionally biased region" description="Polar residues" evidence="2">
    <location>
        <begin position="817"/>
        <end position="827"/>
    </location>
</feature>
<gene>
    <name evidence="4" type="ORF">D9C73_015916</name>
</gene>
<feature type="compositionally biased region" description="Polar residues" evidence="2">
    <location>
        <begin position="634"/>
        <end position="644"/>
    </location>
</feature>
<sequence length="1206" mass="131241">MLAIAADATVGDCQNCSVLYQSLNEYVSSFVALKQKIAVSDDSIRLQQQLEELQIRLVTLEKKTVDYESVQAELEEKKVALKAYEQMSEQMEQLKQENNKTMAEKNKLEDQMKEANELTETQALENAQLKREMAVVENELLKVQTSLKISQAQADQVEKLIEENTKTTSIKDSLENKVGLLEESSSKQILPHSPPNRCRSLQSNTSHKIGESNGYPMQTDATYTLLKLSPPGLKANKHQALLHPTSPEKRTDTPKKKKRWPKKHKTKESSLDTSEVSFEEIMALFKPLPPCLSPLSDLETNMDPMETDDGGQENHPKPSSDSVPLQQEESLLITTPVSDYSPESSALPTEENVDLPVVTTEKVENISKDLGPNELSGVTEMKGKTSTDGEEVHLEKEMQTVCLVSAASSSISDAAVVSLSEEPSCNVNPSSSCETENSMEKAKDDHSETITKMDVDTSPSAVVGAKTVTADDEESLGRSDTTVISEEAGNIQLVTSSVTSKTFDDSVRDTEAENTDGSEMDSCSLKQGGQDTAVSEPQEKEGCLGKDAGMPGDIPCLLNGSDGISTVSDKDVDKKLENDVSIKPVEENGNETQETGGVAVTLPPSQSNGDNGPLSPDKSLLLKVEVKESHADQESAQAGKSINPRQAIGKLSFPSPMQGDLTPIQAHLTPNSQQTSSSLNSPLPPNGVPSSPLQFGSATPKHALPVPGRLPLTAMTSSPSSSSSPSQENSMRILDTMYPELSAHARTLSILRGNVSLGIGSSESGLLPTTAGSQMSGFKTINSTSTAFTKTEVRGEKRRSVSMLQPKTSKCLRLDNCSPTVSRKQVPSSSSNSGEEITSPQTLRPKNETSPSTAEQNLIASALKKIEDQCFDLLVVIQSHLHVGNLPKKPVLRSEEKEVITEFCQGRLEDDMILAILKKLKAEKGDLSGNYLQALCRVYTGLCRQKRDWEKAHILAYSILTEDFPDAAKLILFIVTTWPNVLSHTSPLCQAIHAVTKLKAEENLHKALSAFLGWEKNPPCDIDELISRALSNIRSGSSLSFTKHSRYGDDLGSEAWEQVFTLNLLCTHKKWKWTYENVLGVELWPLMNTWVLQPRDQQEPISDVTVATVLRLIGRLGQLGIKERRVSSVLSVASVINAFGKHGQTEGVPWAVQLAAIYCISDLSPCNPKTALDALAGWRGETSQSVPPAVTSCINQLASVCRQVKS</sequence>
<feature type="region of interest" description="Disordered" evidence="2">
    <location>
        <begin position="422"/>
        <end position="446"/>
    </location>
</feature>
<feature type="region of interest" description="Disordered" evidence="2">
    <location>
        <begin position="567"/>
        <end position="729"/>
    </location>
</feature>
<feature type="compositionally biased region" description="Basic residues" evidence="2">
    <location>
        <begin position="255"/>
        <end position="266"/>
    </location>
</feature>
<dbReference type="AlphaFoldDB" id="A0A4U5V3P8"/>
<feature type="region of interest" description="Disordered" evidence="2">
    <location>
        <begin position="184"/>
        <end position="216"/>
    </location>
</feature>
<feature type="compositionally biased region" description="Low complexity" evidence="2">
    <location>
        <begin position="668"/>
        <end position="681"/>
    </location>
</feature>
<keyword evidence="5" id="KW-1185">Reference proteome</keyword>
<proteinExistence type="predicted"/>
<feature type="region of interest" description="Disordered" evidence="2">
    <location>
        <begin position="500"/>
        <end position="549"/>
    </location>
</feature>
<feature type="region of interest" description="Disordered" evidence="2">
    <location>
        <begin position="368"/>
        <end position="392"/>
    </location>
</feature>
<feature type="region of interest" description="Disordered" evidence="2">
    <location>
        <begin position="240"/>
        <end position="271"/>
    </location>
</feature>
<feature type="compositionally biased region" description="Basic and acidic residues" evidence="2">
    <location>
        <begin position="502"/>
        <end position="511"/>
    </location>
</feature>
<protein>
    <submittedName>
        <fullName evidence="4">Little elongation complex subunit 1</fullName>
    </submittedName>
</protein>
<evidence type="ECO:0000256" key="2">
    <source>
        <dbReference type="SAM" id="MobiDB-lite"/>
    </source>
</evidence>
<feature type="region of interest" description="Disordered" evidence="2">
    <location>
        <begin position="814"/>
        <end position="855"/>
    </location>
</feature>
<evidence type="ECO:0000259" key="3">
    <source>
        <dbReference type="Pfam" id="PF25817"/>
    </source>
</evidence>
<dbReference type="PANTHER" id="PTHR11852:SF4">
    <property type="entry name" value="LITTLE ELONGATION COMPLEX SUBUNIT 1"/>
    <property type="match status" value="1"/>
</dbReference>
<keyword evidence="1" id="KW-0175">Coiled coil</keyword>
<feature type="compositionally biased region" description="Basic and acidic residues" evidence="2">
    <location>
        <begin position="568"/>
        <end position="586"/>
    </location>
</feature>
<feature type="domain" description="Little elongation complex subunit 1 C-terminal" evidence="3">
    <location>
        <begin position="1008"/>
        <end position="1197"/>
    </location>
</feature>
<feature type="compositionally biased region" description="Basic and acidic residues" evidence="2">
    <location>
        <begin position="624"/>
        <end position="633"/>
    </location>
</feature>
<feature type="compositionally biased region" description="Low complexity" evidence="2">
    <location>
        <begin position="717"/>
        <end position="726"/>
    </location>
</feature>
<reference evidence="4 5" key="1">
    <citation type="submission" date="2019-01" db="EMBL/GenBank/DDBJ databases">
        <title>Genome Assembly of Collichthys lucidus.</title>
        <authorList>
            <person name="Cai M."/>
            <person name="Xiao S."/>
        </authorList>
    </citation>
    <scope>NUCLEOTIDE SEQUENCE [LARGE SCALE GENOMIC DNA]</scope>
    <source>
        <strain evidence="4">JT15FE1705JMU</strain>
        <tissue evidence="4">Muscle</tissue>
    </source>
</reference>
<dbReference type="EMBL" id="CM014091">
    <property type="protein sequence ID" value="TKS81810.1"/>
    <property type="molecule type" value="Genomic_DNA"/>
</dbReference>
<dbReference type="Pfam" id="PF25817">
    <property type="entry name" value="ICE1_C"/>
    <property type="match status" value="1"/>
</dbReference>
<name>A0A4U5V3P8_COLLU</name>
<feature type="region of interest" description="Disordered" evidence="2">
    <location>
        <begin position="294"/>
        <end position="326"/>
    </location>
</feature>
<evidence type="ECO:0000256" key="1">
    <source>
        <dbReference type="SAM" id="Coils"/>
    </source>
</evidence>